<accession>A0A644T863</accession>
<keyword evidence="1" id="KW-0472">Membrane</keyword>
<dbReference type="AlphaFoldDB" id="A0A644T863"/>
<evidence type="ECO:0008006" key="3">
    <source>
        <dbReference type="Google" id="ProtNLM"/>
    </source>
</evidence>
<proteinExistence type="predicted"/>
<name>A0A644T863_9ZZZZ</name>
<feature type="transmembrane region" description="Helical" evidence="1">
    <location>
        <begin position="48"/>
        <end position="68"/>
    </location>
</feature>
<feature type="transmembrane region" description="Helical" evidence="1">
    <location>
        <begin position="74"/>
        <end position="92"/>
    </location>
</feature>
<evidence type="ECO:0000313" key="2">
    <source>
        <dbReference type="EMBL" id="MPL62372.1"/>
    </source>
</evidence>
<feature type="transmembrane region" description="Helical" evidence="1">
    <location>
        <begin position="19"/>
        <end position="36"/>
    </location>
</feature>
<keyword evidence="1" id="KW-1133">Transmembrane helix</keyword>
<keyword evidence="1" id="KW-0812">Transmembrane</keyword>
<gene>
    <name evidence="2" type="ORF">SDC9_07992</name>
</gene>
<dbReference type="EMBL" id="VSSQ01000017">
    <property type="protein sequence ID" value="MPL62372.1"/>
    <property type="molecule type" value="Genomic_DNA"/>
</dbReference>
<organism evidence="2">
    <name type="scientific">bioreactor metagenome</name>
    <dbReference type="NCBI Taxonomy" id="1076179"/>
    <lineage>
        <taxon>unclassified sequences</taxon>
        <taxon>metagenomes</taxon>
        <taxon>ecological metagenomes</taxon>
    </lineage>
</organism>
<sequence length="110" mass="12676">MEKDNKEKKVEESAENNNIFYAFAYILFFLPLLALPDSKVGKYHANQGLGLLIFAFIGYTVLGILPIFGWLLMPAFKILLFILIVIGFLNGWDERQRPLPLIGKWFKLIK</sequence>
<evidence type="ECO:0000256" key="1">
    <source>
        <dbReference type="SAM" id="Phobius"/>
    </source>
</evidence>
<comment type="caution">
    <text evidence="2">The sequence shown here is derived from an EMBL/GenBank/DDBJ whole genome shotgun (WGS) entry which is preliminary data.</text>
</comment>
<reference evidence="2" key="1">
    <citation type="submission" date="2019-08" db="EMBL/GenBank/DDBJ databases">
        <authorList>
            <person name="Kucharzyk K."/>
            <person name="Murdoch R.W."/>
            <person name="Higgins S."/>
            <person name="Loffler F."/>
        </authorList>
    </citation>
    <scope>NUCLEOTIDE SEQUENCE</scope>
</reference>
<protein>
    <recommendedName>
        <fullName evidence="3">Chloroplast import component protein (Tic20)</fullName>
    </recommendedName>
</protein>